<name>A0ACC2C4W2_DIPCM</name>
<organism evidence="1 2">
    <name type="scientific">Diphasiastrum complanatum</name>
    <name type="common">Issler's clubmoss</name>
    <name type="synonym">Lycopodium complanatum</name>
    <dbReference type="NCBI Taxonomy" id="34168"/>
    <lineage>
        <taxon>Eukaryota</taxon>
        <taxon>Viridiplantae</taxon>
        <taxon>Streptophyta</taxon>
        <taxon>Embryophyta</taxon>
        <taxon>Tracheophyta</taxon>
        <taxon>Lycopodiopsida</taxon>
        <taxon>Lycopodiales</taxon>
        <taxon>Lycopodiaceae</taxon>
        <taxon>Lycopodioideae</taxon>
        <taxon>Diphasiastrum</taxon>
    </lineage>
</organism>
<gene>
    <name evidence="1" type="ORF">O6H91_12G091600</name>
</gene>
<comment type="caution">
    <text evidence="1">The sequence shown here is derived from an EMBL/GenBank/DDBJ whole genome shotgun (WGS) entry which is preliminary data.</text>
</comment>
<sequence length="515" mass="58619">MKKDVRNVWHDIVTVILLALFLQVPIFYGLVKLSIVSCNVMPGFIYKFSPGSVRNSDSVDDATPDAHSESFQIKRDTAGSQLNEDSADAATVTSNLTRKLQKQYSLRPHGHAHYPFVQFSAYRDSPRVFFIVGVTSVVAREFDLPVYKCEWYPKSEPPQPSKVTDAKMIYVYFDQMPRIYVVATVNCTFEEDAVLGEEGGSLFMTVSVGPHPGDTKRVLVLQEHNGESKKAMRNQDQQPPLKYAFCGPPMYGNIKAEWVLHWLVYHHYLWRDSVHFFLYNVGGITDSVRKVISPFINKGLLTIYDVEDQKEYPSWYYNQLLFSNDCLHRTRYLSSWTFFHDFDEFFTMSSSITLDKLLDQYKDVPYLSFGSVRASLWMCADVHAGSSEWPLQRMRWAEKQPYCCVPNQDPWVCIYGGGARKYVVNPRKVFAVGVHSTALPEDGGVNLNASIVRLNHYPGMLSNKTSSCSFTVNVSMPTELLHQYAPSSQSYVRDDSISIQMGKAREFDAELLAAS</sequence>
<evidence type="ECO:0000313" key="2">
    <source>
        <dbReference type="Proteomes" id="UP001162992"/>
    </source>
</evidence>
<evidence type="ECO:0000313" key="1">
    <source>
        <dbReference type="EMBL" id="KAJ7536990.1"/>
    </source>
</evidence>
<protein>
    <submittedName>
        <fullName evidence="1">Uncharacterized protein</fullName>
    </submittedName>
</protein>
<dbReference type="EMBL" id="CM055103">
    <property type="protein sequence ID" value="KAJ7536990.1"/>
    <property type="molecule type" value="Genomic_DNA"/>
</dbReference>
<proteinExistence type="predicted"/>
<dbReference type="Proteomes" id="UP001162992">
    <property type="component" value="Chromosome 12"/>
</dbReference>
<accession>A0ACC2C4W2</accession>
<keyword evidence="2" id="KW-1185">Reference proteome</keyword>
<reference evidence="2" key="1">
    <citation type="journal article" date="2024" name="Proc. Natl. Acad. Sci. U.S.A.">
        <title>Extraordinary preservation of gene collinearity over three hundred million years revealed in homosporous lycophytes.</title>
        <authorList>
            <person name="Li C."/>
            <person name="Wickell D."/>
            <person name="Kuo L.Y."/>
            <person name="Chen X."/>
            <person name="Nie B."/>
            <person name="Liao X."/>
            <person name="Peng D."/>
            <person name="Ji J."/>
            <person name="Jenkins J."/>
            <person name="Williams M."/>
            <person name="Shu S."/>
            <person name="Plott C."/>
            <person name="Barry K."/>
            <person name="Rajasekar S."/>
            <person name="Grimwood J."/>
            <person name="Han X."/>
            <person name="Sun S."/>
            <person name="Hou Z."/>
            <person name="He W."/>
            <person name="Dai G."/>
            <person name="Sun C."/>
            <person name="Schmutz J."/>
            <person name="Leebens-Mack J.H."/>
            <person name="Li F.W."/>
            <person name="Wang L."/>
        </authorList>
    </citation>
    <scope>NUCLEOTIDE SEQUENCE [LARGE SCALE GENOMIC DNA]</scope>
    <source>
        <strain evidence="2">cv. PW_Plant_1</strain>
    </source>
</reference>